<comment type="subcellular location">
    <subcellularLocation>
        <location evidence="1 6">Membrane</location>
        <topology evidence="1 6">Multi-pass membrane protein</topology>
    </subcellularLocation>
</comment>
<dbReference type="EMBL" id="JAIWQS010000012">
    <property type="protein sequence ID" value="KAJ8748560.1"/>
    <property type="molecule type" value="Genomic_DNA"/>
</dbReference>
<dbReference type="GO" id="GO:0022857">
    <property type="term" value="F:transmembrane transporter activity"/>
    <property type="evidence" value="ECO:0007669"/>
    <property type="project" value="InterPro"/>
</dbReference>
<feature type="domain" description="EamA" evidence="7">
    <location>
        <begin position="10"/>
        <end position="149"/>
    </location>
</feature>
<evidence type="ECO:0000313" key="9">
    <source>
        <dbReference type="Proteomes" id="UP001159364"/>
    </source>
</evidence>
<evidence type="ECO:0000256" key="2">
    <source>
        <dbReference type="ARBA" id="ARBA00007635"/>
    </source>
</evidence>
<feature type="transmembrane region" description="Helical" evidence="6">
    <location>
        <begin position="96"/>
        <end position="116"/>
    </location>
</feature>
<evidence type="ECO:0000256" key="6">
    <source>
        <dbReference type="RuleBase" id="RU363077"/>
    </source>
</evidence>
<feature type="transmembrane region" description="Helical" evidence="6">
    <location>
        <begin position="38"/>
        <end position="59"/>
    </location>
</feature>
<evidence type="ECO:0000256" key="3">
    <source>
        <dbReference type="ARBA" id="ARBA00022692"/>
    </source>
</evidence>
<sequence length="355" mass="39350">MGSNNLMRPVLAMVAVNFGFSILNVLTKKVLDEGFNHMVFITYRQSIAAIFLAPVAYYWERKSRPKLTVSILCQLFFSALVGLTLTYYLFLLGLKYTSATFSCAFLNMVPVITFLLALPLGQETVNMKSKTGRAKVLGALVCMSGAILLILYKGFPITNPHSRPNTMTVEKGTQRWIAGSMLLLAGSTTWASWFLMQAKIGKSYPCQYSSTAILSFFSAFQSAFVTLIMRRDVGMWILKDKLEILTITYTGVVGSGLSYVVMSWCVKQKGPVFTSAFTPLTQIFAAVLDYSFLHEQTYLGSVLGSILVILGLYILLWGKSIEAEECPLKEAEVVKQDEHGNAEFQVSLTINSTSH</sequence>
<dbReference type="AlphaFoldDB" id="A0AAV8S948"/>
<dbReference type="SUPFAM" id="SSF103481">
    <property type="entry name" value="Multidrug resistance efflux transporter EmrE"/>
    <property type="match status" value="2"/>
</dbReference>
<gene>
    <name evidence="8" type="ORF">K2173_003461</name>
</gene>
<comment type="similarity">
    <text evidence="2 6">Belongs to the drug/metabolite transporter (DMT) superfamily. Plant drug/metabolite exporter (P-DME) (TC 2.A.7.4) family.</text>
</comment>
<keyword evidence="4 6" id="KW-1133">Transmembrane helix</keyword>
<keyword evidence="9" id="KW-1185">Reference proteome</keyword>
<feature type="transmembrane region" description="Helical" evidence="6">
    <location>
        <begin position="272"/>
        <end position="292"/>
    </location>
</feature>
<dbReference type="Proteomes" id="UP001159364">
    <property type="component" value="Linkage Group LG12"/>
</dbReference>
<name>A0AAV8S948_9ROSI</name>
<feature type="transmembrane region" description="Helical" evidence="6">
    <location>
        <begin position="7"/>
        <end position="26"/>
    </location>
</feature>
<dbReference type="Pfam" id="PF00892">
    <property type="entry name" value="EamA"/>
    <property type="match status" value="2"/>
</dbReference>
<accession>A0AAV8S948</accession>
<evidence type="ECO:0000256" key="1">
    <source>
        <dbReference type="ARBA" id="ARBA00004141"/>
    </source>
</evidence>
<feature type="transmembrane region" description="Helical" evidence="6">
    <location>
        <begin position="298"/>
        <end position="318"/>
    </location>
</feature>
<dbReference type="InterPro" id="IPR030184">
    <property type="entry name" value="WAT1-related"/>
</dbReference>
<feature type="transmembrane region" description="Helical" evidence="6">
    <location>
        <begin position="175"/>
        <end position="196"/>
    </location>
</feature>
<protein>
    <recommendedName>
        <fullName evidence="6">WAT1-related protein</fullName>
    </recommendedName>
</protein>
<evidence type="ECO:0000259" key="7">
    <source>
        <dbReference type="Pfam" id="PF00892"/>
    </source>
</evidence>
<evidence type="ECO:0000313" key="8">
    <source>
        <dbReference type="EMBL" id="KAJ8748560.1"/>
    </source>
</evidence>
<evidence type="ECO:0000256" key="5">
    <source>
        <dbReference type="ARBA" id="ARBA00023136"/>
    </source>
</evidence>
<dbReference type="InterPro" id="IPR000620">
    <property type="entry name" value="EamA_dom"/>
</dbReference>
<dbReference type="PANTHER" id="PTHR31218">
    <property type="entry name" value="WAT1-RELATED PROTEIN"/>
    <property type="match status" value="1"/>
</dbReference>
<organism evidence="8 9">
    <name type="scientific">Erythroxylum novogranatense</name>
    <dbReference type="NCBI Taxonomy" id="1862640"/>
    <lineage>
        <taxon>Eukaryota</taxon>
        <taxon>Viridiplantae</taxon>
        <taxon>Streptophyta</taxon>
        <taxon>Embryophyta</taxon>
        <taxon>Tracheophyta</taxon>
        <taxon>Spermatophyta</taxon>
        <taxon>Magnoliopsida</taxon>
        <taxon>eudicotyledons</taxon>
        <taxon>Gunneridae</taxon>
        <taxon>Pentapetalae</taxon>
        <taxon>rosids</taxon>
        <taxon>fabids</taxon>
        <taxon>Malpighiales</taxon>
        <taxon>Erythroxylaceae</taxon>
        <taxon>Erythroxylum</taxon>
    </lineage>
</organism>
<proteinExistence type="inferred from homology"/>
<evidence type="ECO:0000256" key="4">
    <source>
        <dbReference type="ARBA" id="ARBA00022989"/>
    </source>
</evidence>
<dbReference type="InterPro" id="IPR037185">
    <property type="entry name" value="EmrE-like"/>
</dbReference>
<feature type="transmembrane region" description="Helical" evidence="6">
    <location>
        <begin position="208"/>
        <end position="229"/>
    </location>
</feature>
<comment type="caution">
    <text evidence="8">The sequence shown here is derived from an EMBL/GenBank/DDBJ whole genome shotgun (WGS) entry which is preliminary data.</text>
</comment>
<feature type="domain" description="EamA" evidence="7">
    <location>
        <begin position="179"/>
        <end position="316"/>
    </location>
</feature>
<feature type="transmembrane region" description="Helical" evidence="6">
    <location>
        <begin position="136"/>
        <end position="155"/>
    </location>
</feature>
<keyword evidence="3 6" id="KW-0812">Transmembrane</keyword>
<dbReference type="GO" id="GO:0016020">
    <property type="term" value="C:membrane"/>
    <property type="evidence" value="ECO:0007669"/>
    <property type="project" value="UniProtKB-SubCell"/>
</dbReference>
<feature type="transmembrane region" description="Helical" evidence="6">
    <location>
        <begin position="71"/>
        <end position="90"/>
    </location>
</feature>
<feature type="transmembrane region" description="Helical" evidence="6">
    <location>
        <begin position="244"/>
        <end position="265"/>
    </location>
</feature>
<reference evidence="8 9" key="1">
    <citation type="submission" date="2021-09" db="EMBL/GenBank/DDBJ databases">
        <title>Genomic insights and catalytic innovation underlie evolution of tropane alkaloids biosynthesis.</title>
        <authorList>
            <person name="Wang Y.-J."/>
            <person name="Tian T."/>
            <person name="Huang J.-P."/>
            <person name="Huang S.-X."/>
        </authorList>
    </citation>
    <scope>NUCLEOTIDE SEQUENCE [LARGE SCALE GENOMIC DNA]</scope>
    <source>
        <strain evidence="8">KIB-2018</strain>
        <tissue evidence="8">Leaf</tissue>
    </source>
</reference>
<keyword evidence="5 6" id="KW-0472">Membrane</keyword>